<evidence type="ECO:0000313" key="3">
    <source>
        <dbReference type="Proteomes" id="UP000540909"/>
    </source>
</evidence>
<dbReference type="Pfam" id="PF04002">
    <property type="entry name" value="RadC"/>
    <property type="match status" value="1"/>
</dbReference>
<proteinExistence type="predicted"/>
<dbReference type="RefSeq" id="WP_184472522.1">
    <property type="nucleotide sequence ID" value="NZ_JACIFY010000019.1"/>
</dbReference>
<evidence type="ECO:0000259" key="1">
    <source>
        <dbReference type="Pfam" id="PF04002"/>
    </source>
</evidence>
<comment type="caution">
    <text evidence="2">The sequence shown here is derived from an EMBL/GenBank/DDBJ whole genome shotgun (WGS) entry which is preliminary data.</text>
</comment>
<dbReference type="EMBL" id="JACIFY010000019">
    <property type="protein sequence ID" value="MBB4238040.1"/>
    <property type="molecule type" value="Genomic_DNA"/>
</dbReference>
<gene>
    <name evidence="2" type="ORF">GGD57_004644</name>
</gene>
<protein>
    <submittedName>
        <fullName evidence="2">DNA repair protein RadC</fullName>
    </submittedName>
</protein>
<feature type="domain" description="RadC-like JAB" evidence="1">
    <location>
        <begin position="10"/>
        <end position="49"/>
    </location>
</feature>
<sequence length="68" mass="7498">MLHRQHGLIAGDPAPSRTDIKTTKVIIDAAKAFDIIVQDHVIIGWAGHLRLKGLKLIRKAQGGLNRRP</sequence>
<dbReference type="Proteomes" id="UP000540909">
    <property type="component" value="Unassembled WGS sequence"/>
</dbReference>
<dbReference type="Gene3D" id="3.40.140.10">
    <property type="entry name" value="Cytidine Deaminase, domain 2"/>
    <property type="match status" value="1"/>
</dbReference>
<name>A0A7W6R751_9HYPH</name>
<evidence type="ECO:0000313" key="2">
    <source>
        <dbReference type="EMBL" id="MBB4238040.1"/>
    </source>
</evidence>
<dbReference type="AlphaFoldDB" id="A0A7W6R751"/>
<organism evidence="2 3">
    <name type="scientific">Rhizobium esperanzae</name>
    <dbReference type="NCBI Taxonomy" id="1967781"/>
    <lineage>
        <taxon>Bacteria</taxon>
        <taxon>Pseudomonadati</taxon>
        <taxon>Pseudomonadota</taxon>
        <taxon>Alphaproteobacteria</taxon>
        <taxon>Hyphomicrobiales</taxon>
        <taxon>Rhizobiaceae</taxon>
        <taxon>Rhizobium/Agrobacterium group</taxon>
        <taxon>Rhizobium</taxon>
    </lineage>
</organism>
<reference evidence="2 3" key="1">
    <citation type="submission" date="2020-08" db="EMBL/GenBank/DDBJ databases">
        <title>Genomic Encyclopedia of Type Strains, Phase IV (KMG-V): Genome sequencing to study the core and pangenomes of soil and plant-associated prokaryotes.</title>
        <authorList>
            <person name="Whitman W."/>
        </authorList>
    </citation>
    <scope>NUCLEOTIDE SEQUENCE [LARGE SCALE GENOMIC DNA]</scope>
    <source>
        <strain evidence="2 3">SEMIA 4089</strain>
    </source>
</reference>
<accession>A0A7W6R751</accession>
<dbReference type="InterPro" id="IPR025657">
    <property type="entry name" value="RadC_JAB"/>
</dbReference>